<dbReference type="Proteomes" id="UP000318331">
    <property type="component" value="Unassembled WGS sequence"/>
</dbReference>
<evidence type="ECO:0000313" key="2">
    <source>
        <dbReference type="Proteomes" id="UP000318331"/>
    </source>
</evidence>
<dbReference type="EMBL" id="VFPN01000002">
    <property type="protein sequence ID" value="TQM63426.1"/>
    <property type="molecule type" value="Genomic_DNA"/>
</dbReference>
<protein>
    <recommendedName>
        <fullName evidence="3">Minor tail protein</fullName>
    </recommendedName>
</protein>
<sequence length="355" mass="36328">MTTFPGFPTAPGLVALTESRNGLAGLIARSTSGTLRAGVLPRNESSVLVTPGESAVGTDGSVTTAVSVAPFEAVLPHGGGAIAVGNTSAVRVPLDRADAALARIDVIWVQPAPSSYLRHFSLRGAQISRTTGTPSATPVAPEIPDGAFVLAQVSVARAATAITAANITEKYTFTATAGGTVVVRTGTELAAWTPHNGATAYALDTGTSYTRRGGEWQPASFGVTLMQRTTAVLSAPKDVWASISASSAWTALSTAPDVTYANGFVCAKAGLYQVGYSVVHSLTQSAFGVLVGETAVTNFRNVQAGATFPANFPLGTASTYVQVPAGGVVRLFAAGMGAAMTVDPSVPKWWLRRVS</sequence>
<dbReference type="AlphaFoldDB" id="A0A543HYK1"/>
<keyword evidence="2" id="KW-1185">Reference proteome</keyword>
<gene>
    <name evidence="1" type="ORF">FB466_1688</name>
</gene>
<organism evidence="1 2">
    <name type="scientific">Klugiella xanthotipulae</name>
    <dbReference type="NCBI Taxonomy" id="244735"/>
    <lineage>
        <taxon>Bacteria</taxon>
        <taxon>Bacillati</taxon>
        <taxon>Actinomycetota</taxon>
        <taxon>Actinomycetes</taxon>
        <taxon>Micrococcales</taxon>
        <taxon>Microbacteriaceae</taxon>
        <taxon>Klugiella</taxon>
    </lineage>
</organism>
<proteinExistence type="predicted"/>
<dbReference type="RefSeq" id="WP_141917503.1">
    <property type="nucleotide sequence ID" value="NZ_BAAAYS010000011.1"/>
</dbReference>
<evidence type="ECO:0000313" key="1">
    <source>
        <dbReference type="EMBL" id="TQM63426.1"/>
    </source>
</evidence>
<evidence type="ECO:0008006" key="3">
    <source>
        <dbReference type="Google" id="ProtNLM"/>
    </source>
</evidence>
<dbReference type="OrthoDB" id="5081443at2"/>
<name>A0A543HYK1_9MICO</name>
<reference evidence="1 2" key="1">
    <citation type="submission" date="2019-06" db="EMBL/GenBank/DDBJ databases">
        <title>Sequencing the genomes of 1000 actinobacteria strains.</title>
        <authorList>
            <person name="Klenk H.-P."/>
        </authorList>
    </citation>
    <scope>NUCLEOTIDE SEQUENCE [LARGE SCALE GENOMIC DNA]</scope>
    <source>
        <strain evidence="1 2">DSM 18031</strain>
    </source>
</reference>
<comment type="caution">
    <text evidence="1">The sequence shown here is derived from an EMBL/GenBank/DDBJ whole genome shotgun (WGS) entry which is preliminary data.</text>
</comment>
<accession>A0A543HYK1</accession>